<dbReference type="GO" id="GO:0005576">
    <property type="term" value="C:extracellular region"/>
    <property type="evidence" value="ECO:0007669"/>
    <property type="project" value="InterPro"/>
</dbReference>
<proteinExistence type="predicted"/>
<dbReference type="SUPFAM" id="SSF57625">
    <property type="entry name" value="Invertebrate chitin-binding proteins"/>
    <property type="match status" value="3"/>
</dbReference>
<keyword evidence="5" id="KW-0325">Glycoprotein</keyword>
<dbReference type="SMART" id="SM00494">
    <property type="entry name" value="ChtBD2"/>
    <property type="match status" value="3"/>
</dbReference>
<dbReference type="HOGENOM" id="CLU_895130_0_0_1"/>
<keyword evidence="1" id="KW-0147">Chitin-binding</keyword>
<dbReference type="Proteomes" id="UP000030746">
    <property type="component" value="Unassembled WGS sequence"/>
</dbReference>
<organism evidence="8 9">
    <name type="scientific">Lottia gigantea</name>
    <name type="common">Giant owl limpet</name>
    <dbReference type="NCBI Taxonomy" id="225164"/>
    <lineage>
        <taxon>Eukaryota</taxon>
        <taxon>Metazoa</taxon>
        <taxon>Spiralia</taxon>
        <taxon>Lophotrochozoa</taxon>
        <taxon>Mollusca</taxon>
        <taxon>Gastropoda</taxon>
        <taxon>Patellogastropoda</taxon>
        <taxon>Lottioidea</taxon>
        <taxon>Lottiidae</taxon>
        <taxon>Lottia</taxon>
    </lineage>
</organism>
<evidence type="ECO:0000256" key="1">
    <source>
        <dbReference type="ARBA" id="ARBA00022669"/>
    </source>
</evidence>
<dbReference type="PANTHER" id="PTHR23301:SF0">
    <property type="entry name" value="CHITIN-BINDING TYPE-2 DOMAIN-CONTAINING PROTEIN-RELATED"/>
    <property type="match status" value="1"/>
</dbReference>
<feature type="signal peptide" evidence="6">
    <location>
        <begin position="1"/>
        <end position="22"/>
    </location>
</feature>
<dbReference type="InterPro" id="IPR036508">
    <property type="entry name" value="Chitin-bd_dom_sf"/>
</dbReference>
<dbReference type="PANTHER" id="PTHR23301">
    <property type="entry name" value="CHITIN BINDING PERITROPHIN-A"/>
    <property type="match status" value="1"/>
</dbReference>
<keyword evidence="9" id="KW-1185">Reference proteome</keyword>
<protein>
    <recommendedName>
        <fullName evidence="7">Chitin-binding type-2 domain-containing protein</fullName>
    </recommendedName>
</protein>
<reference evidence="8 9" key="1">
    <citation type="journal article" date="2013" name="Nature">
        <title>Insights into bilaterian evolution from three spiralian genomes.</title>
        <authorList>
            <person name="Simakov O."/>
            <person name="Marletaz F."/>
            <person name="Cho S.J."/>
            <person name="Edsinger-Gonzales E."/>
            <person name="Havlak P."/>
            <person name="Hellsten U."/>
            <person name="Kuo D.H."/>
            <person name="Larsson T."/>
            <person name="Lv J."/>
            <person name="Arendt D."/>
            <person name="Savage R."/>
            <person name="Osoegawa K."/>
            <person name="de Jong P."/>
            <person name="Grimwood J."/>
            <person name="Chapman J.A."/>
            <person name="Shapiro H."/>
            <person name="Aerts A."/>
            <person name="Otillar R.P."/>
            <person name="Terry A.Y."/>
            <person name="Boore J.L."/>
            <person name="Grigoriev I.V."/>
            <person name="Lindberg D.R."/>
            <person name="Seaver E.C."/>
            <person name="Weisblat D.A."/>
            <person name="Putnam N.H."/>
            <person name="Rokhsar D.S."/>
        </authorList>
    </citation>
    <scope>NUCLEOTIDE SEQUENCE [LARGE SCALE GENOMIC DNA]</scope>
</reference>
<dbReference type="InterPro" id="IPR002557">
    <property type="entry name" value="Chitin-bd_dom"/>
</dbReference>
<dbReference type="RefSeq" id="XP_009061198.1">
    <property type="nucleotide sequence ID" value="XM_009062950.1"/>
</dbReference>
<gene>
    <name evidence="8" type="ORF">LOTGIDRAFT_234723</name>
</gene>
<keyword evidence="4" id="KW-1015">Disulfide bond</keyword>
<feature type="domain" description="Chitin-binding type-2" evidence="7">
    <location>
        <begin position="239"/>
        <end position="296"/>
    </location>
</feature>
<dbReference type="KEGG" id="lgi:LOTGIDRAFT_234723"/>
<dbReference type="GO" id="GO:0008061">
    <property type="term" value="F:chitin binding"/>
    <property type="evidence" value="ECO:0007669"/>
    <property type="project" value="UniProtKB-KW"/>
</dbReference>
<evidence type="ECO:0000256" key="3">
    <source>
        <dbReference type="ARBA" id="ARBA00022737"/>
    </source>
</evidence>
<dbReference type="InterPro" id="IPR051940">
    <property type="entry name" value="Chitin_bind-dev_reg"/>
</dbReference>
<evidence type="ECO:0000256" key="4">
    <source>
        <dbReference type="ARBA" id="ARBA00023157"/>
    </source>
</evidence>
<name>V3ZAZ9_LOTGI</name>
<evidence type="ECO:0000256" key="6">
    <source>
        <dbReference type="SAM" id="SignalP"/>
    </source>
</evidence>
<dbReference type="AlphaFoldDB" id="V3ZAZ9"/>
<evidence type="ECO:0000259" key="7">
    <source>
        <dbReference type="PROSITE" id="PS50940"/>
    </source>
</evidence>
<keyword evidence="2 6" id="KW-0732">Signal</keyword>
<feature type="domain" description="Chitin-binding type-2" evidence="7">
    <location>
        <begin position="164"/>
        <end position="222"/>
    </location>
</feature>
<evidence type="ECO:0000256" key="2">
    <source>
        <dbReference type="ARBA" id="ARBA00022729"/>
    </source>
</evidence>
<dbReference type="OMA" id="DPTHCAR"/>
<sequence>MANRNVIYLLVVCVSLTTVVYCQEDLFDDTFGADPGCKDPWSTEWTRDAGDCTKVHFCVQGKKYWTISCNDTRVWSNTGHACVLPLSQWDDCNQVITTPTIIKLSLRLYAYKPVATEALKKDYPQTGKNPTKKSNNRAIPLLQLYTMHHCPSGYITRLFQQSDDERCVVPTGMNPDPDNCAQFLACDNRTVVATMSCPENTLFSTRNNTCELSYMVADECRTRQIPSHVSVTTASPIIDKPCEGTKNGDVSDPRNCARFYKCNYGRVVARVKCPSNSHFNDIEHKCDWRANVECGSRPK</sequence>
<dbReference type="Gene3D" id="2.170.140.10">
    <property type="entry name" value="Chitin binding domain"/>
    <property type="match status" value="2"/>
</dbReference>
<dbReference type="Pfam" id="PF01607">
    <property type="entry name" value="CBM_14"/>
    <property type="match status" value="2"/>
</dbReference>
<feature type="domain" description="Chitin-binding type-2" evidence="7">
    <location>
        <begin position="34"/>
        <end position="94"/>
    </location>
</feature>
<accession>V3ZAZ9</accession>
<evidence type="ECO:0000256" key="5">
    <source>
        <dbReference type="ARBA" id="ARBA00023180"/>
    </source>
</evidence>
<evidence type="ECO:0000313" key="9">
    <source>
        <dbReference type="Proteomes" id="UP000030746"/>
    </source>
</evidence>
<feature type="chain" id="PRO_5004715968" description="Chitin-binding type-2 domain-containing protein" evidence="6">
    <location>
        <begin position="23"/>
        <end position="299"/>
    </location>
</feature>
<evidence type="ECO:0000313" key="8">
    <source>
        <dbReference type="EMBL" id="ESO88173.1"/>
    </source>
</evidence>
<dbReference type="OrthoDB" id="9987187at2759"/>
<dbReference type="GeneID" id="20249625"/>
<dbReference type="CTD" id="20249625"/>
<keyword evidence="3" id="KW-0677">Repeat</keyword>
<dbReference type="PROSITE" id="PS50940">
    <property type="entry name" value="CHIT_BIND_II"/>
    <property type="match status" value="3"/>
</dbReference>
<dbReference type="EMBL" id="KB202752">
    <property type="protein sequence ID" value="ESO88173.1"/>
    <property type="molecule type" value="Genomic_DNA"/>
</dbReference>